<name>A0A0F9JLQ7_9ZZZZ</name>
<accession>A0A0F9JLQ7</accession>
<evidence type="ECO:0000313" key="1">
    <source>
        <dbReference type="EMBL" id="KKM06686.1"/>
    </source>
</evidence>
<gene>
    <name evidence="1" type="ORF">LCGC14_1741520</name>
</gene>
<proteinExistence type="predicted"/>
<dbReference type="EMBL" id="LAZR01015936">
    <property type="protein sequence ID" value="KKM06686.1"/>
    <property type="molecule type" value="Genomic_DNA"/>
</dbReference>
<sequence>TIKTTTAGAVAVSDAPRVILWTEPCGTGHMKVAVYVYRGNQGR</sequence>
<protein>
    <submittedName>
        <fullName evidence="1">Uncharacterized protein</fullName>
    </submittedName>
</protein>
<feature type="non-terminal residue" evidence="1">
    <location>
        <position position="1"/>
    </location>
</feature>
<reference evidence="1" key="1">
    <citation type="journal article" date="2015" name="Nature">
        <title>Complex archaea that bridge the gap between prokaryotes and eukaryotes.</title>
        <authorList>
            <person name="Spang A."/>
            <person name="Saw J.H."/>
            <person name="Jorgensen S.L."/>
            <person name="Zaremba-Niedzwiedzka K."/>
            <person name="Martijn J."/>
            <person name="Lind A.E."/>
            <person name="van Eijk R."/>
            <person name="Schleper C."/>
            <person name="Guy L."/>
            <person name="Ettema T.J."/>
        </authorList>
    </citation>
    <scope>NUCLEOTIDE SEQUENCE</scope>
</reference>
<dbReference type="AlphaFoldDB" id="A0A0F9JLQ7"/>
<comment type="caution">
    <text evidence="1">The sequence shown here is derived from an EMBL/GenBank/DDBJ whole genome shotgun (WGS) entry which is preliminary data.</text>
</comment>
<organism evidence="1">
    <name type="scientific">marine sediment metagenome</name>
    <dbReference type="NCBI Taxonomy" id="412755"/>
    <lineage>
        <taxon>unclassified sequences</taxon>
        <taxon>metagenomes</taxon>
        <taxon>ecological metagenomes</taxon>
    </lineage>
</organism>